<dbReference type="Proteomes" id="UP001302676">
    <property type="component" value="Unassembled WGS sequence"/>
</dbReference>
<name>A0AAN6UVB5_9PEZI</name>
<dbReference type="RefSeq" id="XP_062633243.1">
    <property type="nucleotide sequence ID" value="XM_062784928.1"/>
</dbReference>
<dbReference type="GO" id="GO:0016301">
    <property type="term" value="F:kinase activity"/>
    <property type="evidence" value="ECO:0007669"/>
    <property type="project" value="UniProtKB-KW"/>
</dbReference>
<dbReference type="SUPFAM" id="SSF56112">
    <property type="entry name" value="Protein kinase-like (PK-like)"/>
    <property type="match status" value="1"/>
</dbReference>
<evidence type="ECO:0000256" key="1">
    <source>
        <dbReference type="ARBA" id="ARBA00011961"/>
    </source>
</evidence>
<dbReference type="EC" id="2.7.1.172" evidence="1"/>
<dbReference type="InterPro" id="IPR016477">
    <property type="entry name" value="Fructo-/Ketosamine-3-kinase"/>
</dbReference>
<dbReference type="GeneID" id="87821541"/>
<dbReference type="PANTHER" id="PTHR12149:SF8">
    <property type="entry name" value="PROTEIN-RIBULOSAMINE 3-KINASE"/>
    <property type="match status" value="1"/>
</dbReference>
<evidence type="ECO:0000313" key="4">
    <source>
        <dbReference type="Proteomes" id="UP001302676"/>
    </source>
</evidence>
<sequence>MTIKQILAHLGGVFPMDDAIIEALPPGRTFLSVTHSATSAWTITGKVTAINPLQTEEYYFVKIAYGETGRIMLRGEYESSKIIHQTTPDFIPQPIHFGQYHHHHITSPPPGDGPALQAYFYLSAFVDMDVTTPPNPAEFTARLARLHRLSTSPTGRFGFAVPTCDGDRAHVVDWQESWAEFYRNLFLGVCRLDLARNGAWPVYERVMGAVVRVVIPRLLGPLQADGRVLKPCLVHGDLWEGNVGVRRGDGRSVVFDAGSYFAHNEMELGHWKCEFSTVFRDEAYIDEYVKHYPKAEPEEEFYDRIRLYSLKGAINYSAGHPNSELRKTAYNNMLYLCEKYAPVEGVDKYDPATDPWLTGASIVPHMADGLI</sequence>
<dbReference type="Pfam" id="PF03881">
    <property type="entry name" value="Fructosamin_kin"/>
    <property type="match status" value="1"/>
</dbReference>
<protein>
    <recommendedName>
        <fullName evidence="1">protein-ribulosamine 3-kinase</fullName>
        <ecNumber evidence="1">2.7.1.172</ecNumber>
    </recommendedName>
</protein>
<reference evidence="3" key="2">
    <citation type="submission" date="2023-05" db="EMBL/GenBank/DDBJ databases">
        <authorList>
            <consortium name="Lawrence Berkeley National Laboratory"/>
            <person name="Steindorff A."/>
            <person name="Hensen N."/>
            <person name="Bonometti L."/>
            <person name="Westerberg I."/>
            <person name="Brannstrom I.O."/>
            <person name="Guillou S."/>
            <person name="Cros-Aarteil S."/>
            <person name="Calhoun S."/>
            <person name="Haridas S."/>
            <person name="Kuo A."/>
            <person name="Mondo S."/>
            <person name="Pangilinan J."/>
            <person name="Riley R."/>
            <person name="Labutti K."/>
            <person name="Andreopoulos B."/>
            <person name="Lipzen A."/>
            <person name="Chen C."/>
            <person name="Yanf M."/>
            <person name="Daum C."/>
            <person name="Ng V."/>
            <person name="Clum A."/>
            <person name="Ohm R."/>
            <person name="Martin F."/>
            <person name="Silar P."/>
            <person name="Natvig D."/>
            <person name="Lalanne C."/>
            <person name="Gautier V."/>
            <person name="Ament-Velasquez S.L."/>
            <person name="Kruys A."/>
            <person name="Hutchinson M.I."/>
            <person name="Powell A.J."/>
            <person name="Barry K."/>
            <person name="Miller A.N."/>
            <person name="Grigoriev I.V."/>
            <person name="Debuchy R."/>
            <person name="Gladieux P."/>
            <person name="Thoren M.H."/>
            <person name="Johannesson H."/>
        </authorList>
    </citation>
    <scope>NUCLEOTIDE SEQUENCE</scope>
    <source>
        <strain evidence="3">CBS 141.50</strain>
    </source>
</reference>
<proteinExistence type="predicted"/>
<reference evidence="3" key="1">
    <citation type="journal article" date="2023" name="Mol. Phylogenet. Evol.">
        <title>Genome-scale phylogeny and comparative genomics of the fungal order Sordariales.</title>
        <authorList>
            <person name="Hensen N."/>
            <person name="Bonometti L."/>
            <person name="Westerberg I."/>
            <person name="Brannstrom I.O."/>
            <person name="Guillou S."/>
            <person name="Cros-Aarteil S."/>
            <person name="Calhoun S."/>
            <person name="Haridas S."/>
            <person name="Kuo A."/>
            <person name="Mondo S."/>
            <person name="Pangilinan J."/>
            <person name="Riley R."/>
            <person name="LaButti K."/>
            <person name="Andreopoulos B."/>
            <person name="Lipzen A."/>
            <person name="Chen C."/>
            <person name="Yan M."/>
            <person name="Daum C."/>
            <person name="Ng V."/>
            <person name="Clum A."/>
            <person name="Steindorff A."/>
            <person name="Ohm R.A."/>
            <person name="Martin F."/>
            <person name="Silar P."/>
            <person name="Natvig D.O."/>
            <person name="Lalanne C."/>
            <person name="Gautier V."/>
            <person name="Ament-Velasquez S.L."/>
            <person name="Kruys A."/>
            <person name="Hutchinson M.I."/>
            <person name="Powell A.J."/>
            <person name="Barry K."/>
            <person name="Miller A.N."/>
            <person name="Grigoriev I.V."/>
            <person name="Debuchy R."/>
            <person name="Gladieux P."/>
            <person name="Hiltunen Thoren M."/>
            <person name="Johannesson H."/>
        </authorList>
    </citation>
    <scope>NUCLEOTIDE SEQUENCE</scope>
    <source>
        <strain evidence="3">CBS 141.50</strain>
    </source>
</reference>
<keyword evidence="4" id="KW-1185">Reference proteome</keyword>
<keyword evidence="3" id="KW-0418">Kinase</keyword>
<evidence type="ECO:0000256" key="2">
    <source>
        <dbReference type="ARBA" id="ARBA00048655"/>
    </source>
</evidence>
<dbReference type="InterPro" id="IPR011009">
    <property type="entry name" value="Kinase-like_dom_sf"/>
</dbReference>
<gene>
    <name evidence="3" type="ORF">C8A04DRAFT_40395</name>
</gene>
<comment type="caution">
    <text evidence="3">The sequence shown here is derived from an EMBL/GenBank/DDBJ whole genome shotgun (WGS) entry which is preliminary data.</text>
</comment>
<dbReference type="PANTHER" id="PTHR12149">
    <property type="entry name" value="FRUCTOSAMINE 3 KINASE-RELATED PROTEIN"/>
    <property type="match status" value="1"/>
</dbReference>
<comment type="catalytic activity">
    <reaction evidence="2">
        <text>N(6)-D-ribulosyl-L-lysyl-[protein] + ATP = N(6)-(3-O-phospho-D-ribulosyl)-L-lysyl-[protein] + ADP + H(+)</text>
        <dbReference type="Rhea" id="RHEA:48432"/>
        <dbReference type="Rhea" id="RHEA-COMP:12103"/>
        <dbReference type="Rhea" id="RHEA-COMP:12104"/>
        <dbReference type="ChEBI" id="CHEBI:15378"/>
        <dbReference type="ChEBI" id="CHEBI:30616"/>
        <dbReference type="ChEBI" id="CHEBI:90418"/>
        <dbReference type="ChEBI" id="CHEBI:90420"/>
        <dbReference type="ChEBI" id="CHEBI:456216"/>
        <dbReference type="EC" id="2.7.1.172"/>
    </reaction>
    <physiologicalReaction direction="left-to-right" evidence="2">
        <dbReference type="Rhea" id="RHEA:48433"/>
    </physiologicalReaction>
</comment>
<dbReference type="EMBL" id="MU853647">
    <property type="protein sequence ID" value="KAK4139872.1"/>
    <property type="molecule type" value="Genomic_DNA"/>
</dbReference>
<keyword evidence="3" id="KW-0808">Transferase</keyword>
<dbReference type="Gene3D" id="3.90.1200.10">
    <property type="match status" value="1"/>
</dbReference>
<dbReference type="GO" id="GO:0102193">
    <property type="term" value="F:protein-ribulosamine 3-kinase activity"/>
    <property type="evidence" value="ECO:0007669"/>
    <property type="project" value="UniProtKB-EC"/>
</dbReference>
<organism evidence="3 4">
    <name type="scientific">Dichotomopilus funicola</name>
    <dbReference type="NCBI Taxonomy" id="1934379"/>
    <lineage>
        <taxon>Eukaryota</taxon>
        <taxon>Fungi</taxon>
        <taxon>Dikarya</taxon>
        <taxon>Ascomycota</taxon>
        <taxon>Pezizomycotina</taxon>
        <taxon>Sordariomycetes</taxon>
        <taxon>Sordariomycetidae</taxon>
        <taxon>Sordariales</taxon>
        <taxon>Chaetomiaceae</taxon>
        <taxon>Dichotomopilus</taxon>
    </lineage>
</organism>
<evidence type="ECO:0000313" key="3">
    <source>
        <dbReference type="EMBL" id="KAK4139872.1"/>
    </source>
</evidence>
<accession>A0AAN6UVB5</accession>
<dbReference type="AlphaFoldDB" id="A0AAN6UVB5"/>